<feature type="region of interest" description="Disordered" evidence="1">
    <location>
        <begin position="50"/>
        <end position="74"/>
    </location>
</feature>
<evidence type="ECO:0000256" key="1">
    <source>
        <dbReference type="SAM" id="MobiDB-lite"/>
    </source>
</evidence>
<reference evidence="2 3" key="1">
    <citation type="journal article" date="2019" name="Nat. Ecol. Evol.">
        <title>Megaphylogeny resolves global patterns of mushroom evolution.</title>
        <authorList>
            <person name="Varga T."/>
            <person name="Krizsan K."/>
            <person name="Foldi C."/>
            <person name="Dima B."/>
            <person name="Sanchez-Garcia M."/>
            <person name="Sanchez-Ramirez S."/>
            <person name="Szollosi G.J."/>
            <person name="Szarkandi J.G."/>
            <person name="Papp V."/>
            <person name="Albert L."/>
            <person name="Andreopoulos W."/>
            <person name="Angelini C."/>
            <person name="Antonin V."/>
            <person name="Barry K.W."/>
            <person name="Bougher N.L."/>
            <person name="Buchanan P."/>
            <person name="Buyck B."/>
            <person name="Bense V."/>
            <person name="Catcheside P."/>
            <person name="Chovatia M."/>
            <person name="Cooper J."/>
            <person name="Damon W."/>
            <person name="Desjardin D."/>
            <person name="Finy P."/>
            <person name="Geml J."/>
            <person name="Haridas S."/>
            <person name="Hughes K."/>
            <person name="Justo A."/>
            <person name="Karasinski D."/>
            <person name="Kautmanova I."/>
            <person name="Kiss B."/>
            <person name="Kocsube S."/>
            <person name="Kotiranta H."/>
            <person name="LaButti K.M."/>
            <person name="Lechner B.E."/>
            <person name="Liimatainen K."/>
            <person name="Lipzen A."/>
            <person name="Lukacs Z."/>
            <person name="Mihaltcheva S."/>
            <person name="Morgado L.N."/>
            <person name="Niskanen T."/>
            <person name="Noordeloos M.E."/>
            <person name="Ohm R.A."/>
            <person name="Ortiz-Santana B."/>
            <person name="Ovrebo C."/>
            <person name="Racz N."/>
            <person name="Riley R."/>
            <person name="Savchenko A."/>
            <person name="Shiryaev A."/>
            <person name="Soop K."/>
            <person name="Spirin V."/>
            <person name="Szebenyi C."/>
            <person name="Tomsovsky M."/>
            <person name="Tulloss R.E."/>
            <person name="Uehling J."/>
            <person name="Grigoriev I.V."/>
            <person name="Vagvolgyi C."/>
            <person name="Papp T."/>
            <person name="Martin F.M."/>
            <person name="Miettinen O."/>
            <person name="Hibbett D.S."/>
            <person name="Nagy L.G."/>
        </authorList>
    </citation>
    <scope>NUCLEOTIDE SEQUENCE [LARGE SCALE GENOMIC DNA]</scope>
    <source>
        <strain evidence="2 3">CBS 121175</strain>
    </source>
</reference>
<dbReference type="AlphaFoldDB" id="A0A5C3KEL9"/>
<evidence type="ECO:0000313" key="3">
    <source>
        <dbReference type="Proteomes" id="UP000307440"/>
    </source>
</evidence>
<feature type="compositionally biased region" description="Polar residues" evidence="1">
    <location>
        <begin position="1"/>
        <end position="12"/>
    </location>
</feature>
<organism evidence="2 3">
    <name type="scientific">Coprinopsis marcescibilis</name>
    <name type="common">Agaric fungus</name>
    <name type="synonym">Psathyrella marcescibilis</name>
    <dbReference type="NCBI Taxonomy" id="230819"/>
    <lineage>
        <taxon>Eukaryota</taxon>
        <taxon>Fungi</taxon>
        <taxon>Dikarya</taxon>
        <taxon>Basidiomycota</taxon>
        <taxon>Agaricomycotina</taxon>
        <taxon>Agaricomycetes</taxon>
        <taxon>Agaricomycetidae</taxon>
        <taxon>Agaricales</taxon>
        <taxon>Agaricineae</taxon>
        <taxon>Psathyrellaceae</taxon>
        <taxon>Coprinopsis</taxon>
    </lineage>
</organism>
<protein>
    <submittedName>
        <fullName evidence="2">Uncharacterized protein</fullName>
    </submittedName>
</protein>
<proteinExistence type="predicted"/>
<feature type="compositionally biased region" description="Polar residues" evidence="1">
    <location>
        <begin position="58"/>
        <end position="67"/>
    </location>
</feature>
<gene>
    <name evidence="2" type="ORF">FA15DRAFT_660970</name>
</gene>
<evidence type="ECO:0000313" key="2">
    <source>
        <dbReference type="EMBL" id="TFK18093.1"/>
    </source>
</evidence>
<name>A0A5C3KEL9_COPMA</name>
<dbReference type="EMBL" id="ML210432">
    <property type="protein sequence ID" value="TFK18093.1"/>
    <property type="molecule type" value="Genomic_DNA"/>
</dbReference>
<feature type="region of interest" description="Disordered" evidence="1">
    <location>
        <begin position="1"/>
        <end position="20"/>
    </location>
</feature>
<dbReference type="Proteomes" id="UP000307440">
    <property type="component" value="Unassembled WGS sequence"/>
</dbReference>
<sequence length="194" mass="21324">MSVSATARTQRSAAHHSKEAALQRPILEPLGIAFPGNKFVNVPHVATIPSKKTEEQDSTSSCDTLVESSPHAYPSPNVLPSAHLELLTAKDIVGKVRMQPAHVQSLIALQIYKDMKNSAEQQELNVHSALHTTPGGMDNWPRIWKQSTDYVVDHIDALEPSLQYKFSLVHGRGDVDIKELKSIISDCFGNVIVN</sequence>
<keyword evidence="3" id="KW-1185">Reference proteome</keyword>
<accession>A0A5C3KEL9</accession>